<evidence type="ECO:0000313" key="18">
    <source>
        <dbReference type="Proteomes" id="UP000241074"/>
    </source>
</evidence>
<dbReference type="InterPro" id="IPR004659">
    <property type="entry name" value="RNase_E/G"/>
</dbReference>
<keyword evidence="7" id="KW-0820">tRNA-binding</keyword>
<evidence type="ECO:0000256" key="9">
    <source>
        <dbReference type="ARBA" id="ARBA00022722"/>
    </source>
</evidence>
<evidence type="ECO:0000256" key="14">
    <source>
        <dbReference type="ARBA" id="ARBA00022842"/>
    </source>
</evidence>
<organism evidence="17 18">
    <name type="scientific">Ahniella affigens</name>
    <dbReference type="NCBI Taxonomy" id="2021234"/>
    <lineage>
        <taxon>Bacteria</taxon>
        <taxon>Pseudomonadati</taxon>
        <taxon>Pseudomonadota</taxon>
        <taxon>Gammaproteobacteria</taxon>
        <taxon>Lysobacterales</taxon>
        <taxon>Rhodanobacteraceae</taxon>
        <taxon>Ahniella</taxon>
    </lineage>
</organism>
<dbReference type="GO" id="GO:0004540">
    <property type="term" value="F:RNA nuclease activity"/>
    <property type="evidence" value="ECO:0007669"/>
    <property type="project" value="InterPro"/>
</dbReference>
<keyword evidence="15" id="KW-0694">RNA-binding</keyword>
<dbReference type="PANTHER" id="PTHR30001">
    <property type="entry name" value="RIBONUCLEASE"/>
    <property type="match status" value="1"/>
</dbReference>
<protein>
    <recommendedName>
        <fullName evidence="4">Ribonuclease G</fullName>
    </recommendedName>
</protein>
<dbReference type="PANTHER" id="PTHR30001:SF0">
    <property type="entry name" value="RIBONUCLEASE G"/>
    <property type="match status" value="1"/>
</dbReference>
<reference evidence="17 18" key="1">
    <citation type="submission" date="2018-03" db="EMBL/GenBank/DDBJ databases">
        <title>Ahniella affigens gen. nov., sp. nov., a gammaproteobacterium isolated from sandy soil near a stream.</title>
        <authorList>
            <person name="Ko Y."/>
            <person name="Kim J.-H."/>
        </authorList>
    </citation>
    <scope>NUCLEOTIDE SEQUENCE [LARGE SCALE GENOMIC DNA]</scope>
    <source>
        <strain evidence="17 18">D13</strain>
    </source>
</reference>
<keyword evidence="12" id="KW-0255">Endonuclease</keyword>
<evidence type="ECO:0000256" key="4">
    <source>
        <dbReference type="ARBA" id="ARBA00017719"/>
    </source>
</evidence>
<dbReference type="GO" id="GO:0046872">
    <property type="term" value="F:metal ion binding"/>
    <property type="evidence" value="ECO:0007669"/>
    <property type="project" value="UniProtKB-KW"/>
</dbReference>
<dbReference type="SMART" id="SM00316">
    <property type="entry name" value="S1"/>
    <property type="match status" value="1"/>
</dbReference>
<evidence type="ECO:0000256" key="12">
    <source>
        <dbReference type="ARBA" id="ARBA00022759"/>
    </source>
</evidence>
<keyword evidence="14" id="KW-0460">Magnesium</keyword>
<dbReference type="Pfam" id="PF10150">
    <property type="entry name" value="RNase_E_G"/>
    <property type="match status" value="1"/>
</dbReference>
<dbReference type="GO" id="GO:0000049">
    <property type="term" value="F:tRNA binding"/>
    <property type="evidence" value="ECO:0007669"/>
    <property type="project" value="UniProtKB-KW"/>
</dbReference>
<dbReference type="OrthoDB" id="9804278at2"/>
<keyword evidence="10" id="KW-0479">Metal-binding</keyword>
<evidence type="ECO:0000256" key="11">
    <source>
        <dbReference type="ARBA" id="ARBA00022730"/>
    </source>
</evidence>
<evidence type="ECO:0000256" key="13">
    <source>
        <dbReference type="ARBA" id="ARBA00022801"/>
    </source>
</evidence>
<evidence type="ECO:0000256" key="15">
    <source>
        <dbReference type="ARBA" id="ARBA00022884"/>
    </source>
</evidence>
<evidence type="ECO:0000256" key="10">
    <source>
        <dbReference type="ARBA" id="ARBA00022723"/>
    </source>
</evidence>
<dbReference type="CDD" id="cd04453">
    <property type="entry name" value="S1_RNase_E"/>
    <property type="match status" value="1"/>
</dbReference>
<dbReference type="InterPro" id="IPR019307">
    <property type="entry name" value="RNA-bd_AU-1/RNase_E/G"/>
</dbReference>
<keyword evidence="13" id="KW-0378">Hydrolase</keyword>
<dbReference type="EMBL" id="CP027860">
    <property type="protein sequence ID" value="AVP97793.1"/>
    <property type="molecule type" value="Genomic_DNA"/>
</dbReference>
<evidence type="ECO:0000256" key="6">
    <source>
        <dbReference type="ARBA" id="ARBA00022552"/>
    </source>
</evidence>
<sequence length="491" mass="55700">MSEEILINVTPRETRVALIENGMLQEVYVERTSKRGYFGNVYKGRVQRVMPGMQAAFVEIGQERAAFLHASDILRKPDAELEGADVQPSVVPPINELVHEGQDIIVQVIKDPIGSKGARLTTHLSLPSRYLVLLASSKTVGVSARIEDEAERARLRDAVLMMEPEREHGYIVRTNAEGLPAESLADDVAYLKRVWRAVSARFQNARVGDCVYEDLSLPLRSVRDLMRANIEKVRIDSRETFERTLKFVNQFMPTMVDRIEHYPGERPIFDLYGVEDEIQRALKKEVPLKSGGHLIVDQTEAMTTVDVNTGGFLGTRNLEETVYRTNLEAAQAVARQLRVRNIGGIIIIDFIDMVDEEHKRQVLRQLEKALARDHAKTTVYDMSPLGLVEMTRKRTTESLERQLCEPCPACIGRGSLKTAETVCYEIFREITRAVRQFDCEKLLVLAAPKVVSRILDEESAAVAELEEFIKKTIRFQSEDQYPQEQYDVVLL</sequence>
<comment type="cofactor">
    <cofactor evidence="1">
        <name>Mg(2+)</name>
        <dbReference type="ChEBI" id="CHEBI:18420"/>
    </cofactor>
</comment>
<dbReference type="InterPro" id="IPR012340">
    <property type="entry name" value="NA-bd_OB-fold"/>
</dbReference>
<keyword evidence="5" id="KW-0963">Cytoplasm</keyword>
<dbReference type="RefSeq" id="WP_106891714.1">
    <property type="nucleotide sequence ID" value="NZ_CP027860.1"/>
</dbReference>
<name>A0A2P1PSH2_9GAMM</name>
<keyword evidence="18" id="KW-1185">Reference proteome</keyword>
<dbReference type="Gene3D" id="2.40.50.140">
    <property type="entry name" value="Nucleic acid-binding proteins"/>
    <property type="match status" value="1"/>
</dbReference>
<dbReference type="Proteomes" id="UP000241074">
    <property type="component" value="Chromosome"/>
</dbReference>
<dbReference type="SUPFAM" id="SSF50249">
    <property type="entry name" value="Nucleic acid-binding proteins"/>
    <property type="match status" value="1"/>
</dbReference>
<dbReference type="GO" id="GO:0008033">
    <property type="term" value="P:tRNA processing"/>
    <property type="evidence" value="ECO:0007669"/>
    <property type="project" value="UniProtKB-KW"/>
</dbReference>
<comment type="subcellular location">
    <subcellularLocation>
        <location evidence="2">Cytoplasm</location>
    </subcellularLocation>
</comment>
<feature type="domain" description="S1 motif" evidence="16">
    <location>
        <begin position="39"/>
        <end position="123"/>
    </location>
</feature>
<evidence type="ECO:0000256" key="1">
    <source>
        <dbReference type="ARBA" id="ARBA00001946"/>
    </source>
</evidence>
<dbReference type="GO" id="GO:0016787">
    <property type="term" value="F:hydrolase activity"/>
    <property type="evidence" value="ECO:0007669"/>
    <property type="project" value="UniProtKB-KW"/>
</dbReference>
<dbReference type="PROSITE" id="PS50126">
    <property type="entry name" value="S1"/>
    <property type="match status" value="1"/>
</dbReference>
<dbReference type="NCBIfam" id="TIGR00757">
    <property type="entry name" value="RNaseEG"/>
    <property type="match status" value="1"/>
</dbReference>
<keyword evidence="6" id="KW-0698">rRNA processing</keyword>
<evidence type="ECO:0000256" key="7">
    <source>
        <dbReference type="ARBA" id="ARBA00022555"/>
    </source>
</evidence>
<evidence type="ECO:0000256" key="8">
    <source>
        <dbReference type="ARBA" id="ARBA00022694"/>
    </source>
</evidence>
<dbReference type="GO" id="GO:0005737">
    <property type="term" value="C:cytoplasm"/>
    <property type="evidence" value="ECO:0007669"/>
    <property type="project" value="UniProtKB-SubCell"/>
</dbReference>
<proteinExistence type="inferred from homology"/>
<reference evidence="17 18" key="2">
    <citation type="submission" date="2018-03" db="EMBL/GenBank/DDBJ databases">
        <authorList>
            <person name="Keele B.F."/>
        </authorList>
    </citation>
    <scope>NUCLEOTIDE SEQUENCE [LARGE SCALE GENOMIC DNA]</scope>
    <source>
        <strain evidence="17 18">D13</strain>
    </source>
</reference>
<dbReference type="GO" id="GO:0006364">
    <property type="term" value="P:rRNA processing"/>
    <property type="evidence" value="ECO:0007669"/>
    <property type="project" value="UniProtKB-KW"/>
</dbReference>
<dbReference type="Gene3D" id="3.40.1260.20">
    <property type="entry name" value="Ribonuclease E, catalytic domain"/>
    <property type="match status" value="1"/>
</dbReference>
<dbReference type="GO" id="GO:0019843">
    <property type="term" value="F:rRNA binding"/>
    <property type="evidence" value="ECO:0007669"/>
    <property type="project" value="UniProtKB-KW"/>
</dbReference>
<evidence type="ECO:0000313" key="17">
    <source>
        <dbReference type="EMBL" id="AVP97793.1"/>
    </source>
</evidence>
<evidence type="ECO:0000256" key="3">
    <source>
        <dbReference type="ARBA" id="ARBA00005663"/>
    </source>
</evidence>
<comment type="similarity">
    <text evidence="3">Belongs to the RNase E/G family. RNase G subfamily.</text>
</comment>
<dbReference type="KEGG" id="xba:C7S18_11560"/>
<gene>
    <name evidence="17" type="ORF">C7S18_11560</name>
</gene>
<evidence type="ECO:0000259" key="16">
    <source>
        <dbReference type="PROSITE" id="PS50126"/>
    </source>
</evidence>
<dbReference type="AlphaFoldDB" id="A0A2P1PSH2"/>
<dbReference type="NCBIfam" id="NF008689">
    <property type="entry name" value="PRK11712.1"/>
    <property type="match status" value="1"/>
</dbReference>
<dbReference type="InterPro" id="IPR048583">
    <property type="entry name" value="RNase_E_G_thioredoxin-like"/>
</dbReference>
<dbReference type="Pfam" id="PF00575">
    <property type="entry name" value="S1"/>
    <property type="match status" value="1"/>
</dbReference>
<keyword evidence="8" id="KW-0819">tRNA processing</keyword>
<evidence type="ECO:0000256" key="5">
    <source>
        <dbReference type="ARBA" id="ARBA00022490"/>
    </source>
</evidence>
<dbReference type="GO" id="GO:0004519">
    <property type="term" value="F:endonuclease activity"/>
    <property type="evidence" value="ECO:0007669"/>
    <property type="project" value="UniProtKB-KW"/>
</dbReference>
<keyword evidence="11" id="KW-0699">rRNA-binding</keyword>
<dbReference type="Pfam" id="PF20833">
    <property type="entry name" value="RNase_E_G_Thio"/>
    <property type="match status" value="1"/>
</dbReference>
<dbReference type="InterPro" id="IPR003029">
    <property type="entry name" value="S1_domain"/>
</dbReference>
<keyword evidence="9" id="KW-0540">Nuclease</keyword>
<evidence type="ECO:0000256" key="2">
    <source>
        <dbReference type="ARBA" id="ARBA00004496"/>
    </source>
</evidence>
<accession>A0A2P1PSH2</accession>